<reference evidence="2" key="1">
    <citation type="submission" date="2016-11" db="EMBL/GenBank/DDBJ databases">
        <authorList>
            <person name="Varghese N."/>
            <person name="Submissions S."/>
        </authorList>
    </citation>
    <scope>NUCLEOTIDE SEQUENCE [LARGE SCALE GENOMIC DNA]</scope>
    <source>
        <strain evidence="2">CGMCC 1.10835</strain>
    </source>
</reference>
<evidence type="ECO:0000313" key="1">
    <source>
        <dbReference type="EMBL" id="SHK29488.1"/>
    </source>
</evidence>
<evidence type="ECO:0000313" key="2">
    <source>
        <dbReference type="Proteomes" id="UP000184497"/>
    </source>
</evidence>
<protein>
    <submittedName>
        <fullName evidence="1">Uncharacterized protein</fullName>
    </submittedName>
</protein>
<dbReference type="AlphaFoldDB" id="A0A1M6RAW0"/>
<dbReference type="STRING" id="564117.SAMN05216369_1392"/>
<keyword evidence="2" id="KW-1185">Reference proteome</keyword>
<name>A0A1M6RAW0_9GAMM</name>
<organism evidence="1 2">
    <name type="scientific">Marinobacter antarcticus</name>
    <dbReference type="NCBI Taxonomy" id="564117"/>
    <lineage>
        <taxon>Bacteria</taxon>
        <taxon>Pseudomonadati</taxon>
        <taxon>Pseudomonadota</taxon>
        <taxon>Gammaproteobacteria</taxon>
        <taxon>Pseudomonadales</taxon>
        <taxon>Marinobacteraceae</taxon>
        <taxon>Marinobacter</taxon>
    </lineage>
</organism>
<dbReference type="Proteomes" id="UP000184497">
    <property type="component" value="Unassembled WGS sequence"/>
</dbReference>
<accession>A0A1M6RAW0</accession>
<dbReference type="RefSeq" id="WP_139248745.1">
    <property type="nucleotide sequence ID" value="NZ_FRAQ01000001.1"/>
</dbReference>
<proteinExistence type="predicted"/>
<sequence length="71" mass="7975">MAEASPGENLRELRGKYITNLPDRMGELRNAWNRHKHVICSNSTVLRATSSMINPQPAVRPCKPVAMNCEL</sequence>
<dbReference type="EMBL" id="FRAQ01000001">
    <property type="protein sequence ID" value="SHK29488.1"/>
    <property type="molecule type" value="Genomic_DNA"/>
</dbReference>
<gene>
    <name evidence="1" type="ORF">SAMN05216369_1392</name>
</gene>